<dbReference type="InterPro" id="IPR036259">
    <property type="entry name" value="MFS_trans_sf"/>
</dbReference>
<feature type="transmembrane region" description="Helical" evidence="6">
    <location>
        <begin position="308"/>
        <end position="329"/>
    </location>
</feature>
<dbReference type="GO" id="GO:0005886">
    <property type="term" value="C:plasma membrane"/>
    <property type="evidence" value="ECO:0007669"/>
    <property type="project" value="UniProtKB-SubCell"/>
</dbReference>
<keyword evidence="4 6" id="KW-1133">Transmembrane helix</keyword>
<feature type="transmembrane region" description="Helical" evidence="6">
    <location>
        <begin position="255"/>
        <end position="276"/>
    </location>
</feature>
<dbReference type="PROSITE" id="PS00217">
    <property type="entry name" value="SUGAR_TRANSPORT_2"/>
    <property type="match status" value="1"/>
</dbReference>
<evidence type="ECO:0000256" key="1">
    <source>
        <dbReference type="ARBA" id="ARBA00004651"/>
    </source>
</evidence>
<evidence type="ECO:0000313" key="8">
    <source>
        <dbReference type="EMBL" id="KRN33271.1"/>
    </source>
</evidence>
<dbReference type="CDD" id="cd17316">
    <property type="entry name" value="MFS_SV2_like"/>
    <property type="match status" value="1"/>
</dbReference>
<comment type="caution">
    <text evidence="8">The sequence shown here is derived from an EMBL/GenBank/DDBJ whole genome shotgun (WGS) entry which is preliminary data.</text>
</comment>
<evidence type="ECO:0000256" key="6">
    <source>
        <dbReference type="SAM" id="Phobius"/>
    </source>
</evidence>
<keyword evidence="9" id="KW-1185">Reference proteome</keyword>
<feature type="transmembrane region" description="Helical" evidence="6">
    <location>
        <begin position="373"/>
        <end position="393"/>
    </location>
</feature>
<dbReference type="InParanoid" id="A0A0R2G749"/>
<organism evidence="8 9">
    <name type="scientific">Weissella halotolerans DSM 20190</name>
    <dbReference type="NCBI Taxonomy" id="1123500"/>
    <lineage>
        <taxon>Bacteria</taxon>
        <taxon>Bacillati</taxon>
        <taxon>Bacillota</taxon>
        <taxon>Bacilli</taxon>
        <taxon>Lactobacillales</taxon>
        <taxon>Lactobacillaceae</taxon>
        <taxon>Weissella</taxon>
    </lineage>
</organism>
<proteinExistence type="predicted"/>
<dbReference type="PANTHER" id="PTHR23511">
    <property type="entry name" value="SYNAPTIC VESICLE GLYCOPROTEIN 2"/>
    <property type="match status" value="1"/>
</dbReference>
<dbReference type="SUPFAM" id="SSF103473">
    <property type="entry name" value="MFS general substrate transporter"/>
    <property type="match status" value="1"/>
</dbReference>
<feature type="transmembrane region" description="Helical" evidence="6">
    <location>
        <begin position="349"/>
        <end position="367"/>
    </location>
</feature>
<feature type="transmembrane region" description="Helical" evidence="6">
    <location>
        <begin position="162"/>
        <end position="180"/>
    </location>
</feature>
<dbReference type="InterPro" id="IPR005829">
    <property type="entry name" value="Sugar_transporter_CS"/>
</dbReference>
<feature type="transmembrane region" description="Helical" evidence="6">
    <location>
        <begin position="137"/>
        <end position="156"/>
    </location>
</feature>
<feature type="transmembrane region" description="Helical" evidence="6">
    <location>
        <begin position="49"/>
        <end position="70"/>
    </location>
</feature>
<dbReference type="FunCoup" id="A0A0R2G749">
    <property type="interactions" value="161"/>
</dbReference>
<feature type="transmembrane region" description="Helical" evidence="6">
    <location>
        <begin position="220"/>
        <end position="240"/>
    </location>
</feature>
<reference evidence="8 9" key="1">
    <citation type="journal article" date="2015" name="Genome Announc.">
        <title>Expanding the biotechnology potential of lactobacilli through comparative genomics of 213 strains and associated genera.</title>
        <authorList>
            <person name="Sun Z."/>
            <person name="Harris H.M."/>
            <person name="McCann A."/>
            <person name="Guo C."/>
            <person name="Argimon S."/>
            <person name="Zhang W."/>
            <person name="Yang X."/>
            <person name="Jeffery I.B."/>
            <person name="Cooney J.C."/>
            <person name="Kagawa T.F."/>
            <person name="Liu W."/>
            <person name="Song Y."/>
            <person name="Salvetti E."/>
            <person name="Wrobel A."/>
            <person name="Rasinkangas P."/>
            <person name="Parkhill J."/>
            <person name="Rea M.C."/>
            <person name="O'Sullivan O."/>
            <person name="Ritari J."/>
            <person name="Douillard F.P."/>
            <person name="Paul Ross R."/>
            <person name="Yang R."/>
            <person name="Briner A.E."/>
            <person name="Felis G.E."/>
            <person name="de Vos W.M."/>
            <person name="Barrangou R."/>
            <person name="Klaenhammer T.R."/>
            <person name="Caufield P.W."/>
            <person name="Cui Y."/>
            <person name="Zhang H."/>
            <person name="O'Toole P.W."/>
        </authorList>
    </citation>
    <scope>NUCLEOTIDE SEQUENCE [LARGE SCALE GENOMIC DNA]</scope>
    <source>
        <strain evidence="8 9">DSM 20190</strain>
    </source>
</reference>
<gene>
    <name evidence="8" type="ORF">IV68_GL000069</name>
</gene>
<dbReference type="STRING" id="1123500.GCA_000420365_00433"/>
<keyword evidence="5 6" id="KW-0472">Membrane</keyword>
<dbReference type="Gene3D" id="1.20.1250.20">
    <property type="entry name" value="MFS general substrate transporter like domains"/>
    <property type="match status" value="1"/>
</dbReference>
<dbReference type="PANTHER" id="PTHR23511:SF34">
    <property type="entry name" value="SYNAPTIC VESICLE GLYCOPROTEIN 2"/>
    <property type="match status" value="1"/>
</dbReference>
<dbReference type="InterPro" id="IPR011701">
    <property type="entry name" value="MFS"/>
</dbReference>
<dbReference type="Proteomes" id="UP000051296">
    <property type="component" value="Unassembled WGS sequence"/>
</dbReference>
<feature type="domain" description="Major facilitator superfamily (MFS) profile" evidence="7">
    <location>
        <begin position="12"/>
        <end position="397"/>
    </location>
</feature>
<evidence type="ECO:0000256" key="5">
    <source>
        <dbReference type="ARBA" id="ARBA00023136"/>
    </source>
</evidence>
<dbReference type="PROSITE" id="PS50850">
    <property type="entry name" value="MFS"/>
    <property type="match status" value="1"/>
</dbReference>
<keyword evidence="8" id="KW-0762">Sugar transport</keyword>
<evidence type="ECO:0000256" key="2">
    <source>
        <dbReference type="ARBA" id="ARBA00022448"/>
    </source>
</evidence>
<evidence type="ECO:0000313" key="9">
    <source>
        <dbReference type="Proteomes" id="UP000051296"/>
    </source>
</evidence>
<dbReference type="AlphaFoldDB" id="A0A0R2G749"/>
<feature type="transmembrane region" description="Helical" evidence="6">
    <location>
        <begin position="283"/>
        <end position="302"/>
    </location>
</feature>
<dbReference type="EMBL" id="JQAX01000001">
    <property type="protein sequence ID" value="KRN33271.1"/>
    <property type="molecule type" value="Genomic_DNA"/>
</dbReference>
<dbReference type="InterPro" id="IPR020846">
    <property type="entry name" value="MFS_dom"/>
</dbReference>
<feature type="transmembrane region" description="Helical" evidence="6">
    <location>
        <begin position="77"/>
        <end position="101"/>
    </location>
</feature>
<dbReference type="Pfam" id="PF07690">
    <property type="entry name" value="MFS_1"/>
    <property type="match status" value="2"/>
</dbReference>
<feature type="transmembrane region" description="Helical" evidence="6">
    <location>
        <begin position="107"/>
        <end position="125"/>
    </location>
</feature>
<dbReference type="PROSITE" id="PS00216">
    <property type="entry name" value="SUGAR_TRANSPORT_1"/>
    <property type="match status" value="1"/>
</dbReference>
<comment type="subcellular location">
    <subcellularLocation>
        <location evidence="1">Cell membrane</location>
        <topology evidence="1">Multi-pass membrane protein</topology>
    </subcellularLocation>
</comment>
<keyword evidence="3 6" id="KW-0812">Transmembrane</keyword>
<accession>A0A0R2G749</accession>
<dbReference type="GO" id="GO:0022857">
    <property type="term" value="F:transmembrane transporter activity"/>
    <property type="evidence" value="ECO:0007669"/>
    <property type="project" value="InterPro"/>
</dbReference>
<keyword evidence="2" id="KW-0813">Transport</keyword>
<sequence length="402" mass="44097">MEFRMEKGIGKLLSVTGCAWLFDAMDVGLLSFILVAIQKDWGLSQVQVGWLGSVNSIGLAVGAIIFGLLADTKGRKLMLMVTLLTFSVATGLSALASGYLVFMVLRFFVGLGLGGELPVASTLVAEHVPQHIRGRVIVLLESFWAVGWLLASLLAYFVIPAYGWRITLVIASLSAFYVFILRRHLPTDQKAVTKNSARPTLSPWQRIRKLFEKPYRRSTIMLWLVWFMIMFSYYGIFLWLPNVLVGKGFSMVHSFGYVVVMTVAQLPGYFTAAWLVEKWGRKSVLATFLLGTAVSAFAFGFATTVPMVLLSGMLLSFFNLGAWGVLYAYTPELYPTAIRGTANGLAEGFGRLGGILGPLAIGVFLSKHLSFEAIFAVFSLAIMVAVLTILVLGRETKGVELD</sequence>
<evidence type="ECO:0000256" key="3">
    <source>
        <dbReference type="ARBA" id="ARBA00022692"/>
    </source>
</evidence>
<dbReference type="eggNOG" id="COG2814">
    <property type="taxonomic scope" value="Bacteria"/>
</dbReference>
<name>A0A0R2G749_9LACO</name>
<feature type="transmembrane region" description="Helical" evidence="6">
    <location>
        <begin position="12"/>
        <end position="37"/>
    </location>
</feature>
<evidence type="ECO:0000259" key="7">
    <source>
        <dbReference type="PROSITE" id="PS50850"/>
    </source>
</evidence>
<protein>
    <submittedName>
        <fullName evidence="8">Sugar transporter superfamily protein ycei</fullName>
    </submittedName>
</protein>
<dbReference type="PATRIC" id="fig|1123500.6.peg.68"/>
<evidence type="ECO:0000256" key="4">
    <source>
        <dbReference type="ARBA" id="ARBA00022989"/>
    </source>
</evidence>